<protein>
    <submittedName>
        <fullName evidence="2">Putative membrane protein YgcG</fullName>
    </submittedName>
</protein>
<evidence type="ECO:0000256" key="1">
    <source>
        <dbReference type="SAM" id="MobiDB-lite"/>
    </source>
</evidence>
<dbReference type="EMBL" id="JABJRC010000001">
    <property type="protein sequence ID" value="NOL39724.1"/>
    <property type="molecule type" value="Genomic_DNA"/>
</dbReference>
<feature type="compositionally biased region" description="Gly residues" evidence="1">
    <location>
        <begin position="112"/>
        <end position="145"/>
    </location>
</feature>
<feature type="region of interest" description="Disordered" evidence="1">
    <location>
        <begin position="106"/>
        <end position="145"/>
    </location>
</feature>
<evidence type="ECO:0000313" key="5">
    <source>
        <dbReference type="Proteomes" id="UP000553957"/>
    </source>
</evidence>
<organism evidence="3 4">
    <name type="scientific">Kribbella sandramycini</name>
    <dbReference type="NCBI Taxonomy" id="60450"/>
    <lineage>
        <taxon>Bacteria</taxon>
        <taxon>Bacillati</taxon>
        <taxon>Actinomycetota</taxon>
        <taxon>Actinomycetes</taxon>
        <taxon>Propionibacteriales</taxon>
        <taxon>Kribbellaceae</taxon>
        <taxon>Kribbella</taxon>
    </lineage>
</organism>
<proteinExistence type="predicted"/>
<dbReference type="RefSeq" id="WP_171671562.1">
    <property type="nucleotide sequence ID" value="NZ_BAAAGT010000003.1"/>
</dbReference>
<accession>A0A7Y4NZ83</accession>
<sequence>MAKDNESRSPEPPEAREVAEVRPERSPDKVPGELSGSQDARYQVARLADPGGTIARRMQKAVEGTPTSERVEMPVSRPQETPNVDAGGTLPAFLLAATMVGMAGKRLAGRSGEQGGGGPSDGAGRADGGGSDGGSADGGSSGHQP</sequence>
<keyword evidence="4" id="KW-1185">Reference proteome</keyword>
<feature type="region of interest" description="Disordered" evidence="1">
    <location>
        <begin position="59"/>
        <end position="87"/>
    </location>
</feature>
<dbReference type="Proteomes" id="UP000534306">
    <property type="component" value="Unassembled WGS sequence"/>
</dbReference>
<name>A0A7Y4NZ83_9ACTN</name>
<comment type="caution">
    <text evidence="3">The sequence shown here is derived from an EMBL/GenBank/DDBJ whole genome shotgun (WGS) entry which is preliminary data.</text>
</comment>
<evidence type="ECO:0000313" key="4">
    <source>
        <dbReference type="Proteomes" id="UP000534306"/>
    </source>
</evidence>
<reference evidence="2 5" key="2">
    <citation type="submission" date="2020-08" db="EMBL/GenBank/DDBJ databases">
        <title>Sequencing the genomes of 1000 actinobacteria strains.</title>
        <authorList>
            <person name="Klenk H.-P."/>
        </authorList>
    </citation>
    <scope>NUCLEOTIDE SEQUENCE [LARGE SCALE GENOMIC DNA]</scope>
    <source>
        <strain evidence="2 5">DSM 15626</strain>
    </source>
</reference>
<evidence type="ECO:0000313" key="3">
    <source>
        <dbReference type="EMBL" id="NOL39724.1"/>
    </source>
</evidence>
<gene>
    <name evidence="2" type="ORF">HNR71_003312</name>
    <name evidence="3" type="ORF">HPO96_05650</name>
</gene>
<evidence type="ECO:0000313" key="2">
    <source>
        <dbReference type="EMBL" id="MBB6567675.1"/>
    </source>
</evidence>
<dbReference type="AlphaFoldDB" id="A0A7Y4NZ83"/>
<reference evidence="3 4" key="1">
    <citation type="submission" date="2020-05" db="EMBL/GenBank/DDBJ databases">
        <title>Genome sequence of Kribbella sandramycini ATCC 39419.</title>
        <authorList>
            <person name="Maclea K.S."/>
            <person name="Fair J.L."/>
        </authorList>
    </citation>
    <scope>NUCLEOTIDE SEQUENCE [LARGE SCALE GENOMIC DNA]</scope>
    <source>
        <strain evidence="3 4">ATCC 39419</strain>
    </source>
</reference>
<dbReference type="EMBL" id="JACHKF010000001">
    <property type="protein sequence ID" value="MBB6567675.1"/>
    <property type="molecule type" value="Genomic_DNA"/>
</dbReference>
<dbReference type="Proteomes" id="UP000553957">
    <property type="component" value="Unassembled WGS sequence"/>
</dbReference>
<feature type="region of interest" description="Disordered" evidence="1">
    <location>
        <begin position="1"/>
        <end position="42"/>
    </location>
</feature>
<feature type="compositionally biased region" description="Basic and acidic residues" evidence="1">
    <location>
        <begin position="1"/>
        <end position="31"/>
    </location>
</feature>